<organism evidence="1 2">
    <name type="scientific">Paenibacillus glucanolyticus</name>
    <dbReference type="NCBI Taxonomy" id="59843"/>
    <lineage>
        <taxon>Bacteria</taxon>
        <taxon>Bacillati</taxon>
        <taxon>Bacillota</taxon>
        <taxon>Bacilli</taxon>
        <taxon>Bacillales</taxon>
        <taxon>Paenibacillaceae</taxon>
        <taxon>Paenibacillus</taxon>
    </lineage>
</organism>
<protein>
    <submittedName>
        <fullName evidence="1">Uncharacterized protein</fullName>
    </submittedName>
</protein>
<evidence type="ECO:0000313" key="1">
    <source>
        <dbReference type="EMBL" id="KZS48136.1"/>
    </source>
</evidence>
<name>A0A163LHL0_9BACL</name>
<accession>A0A163LHL0</accession>
<dbReference type="GeneID" id="97556359"/>
<dbReference type="Proteomes" id="UP000076796">
    <property type="component" value="Unassembled WGS sequence"/>
</dbReference>
<evidence type="ECO:0000313" key="2">
    <source>
        <dbReference type="Proteomes" id="UP000076796"/>
    </source>
</evidence>
<dbReference type="OrthoDB" id="2622493at2"/>
<reference evidence="1" key="1">
    <citation type="journal article" date="2016" name="Genome Announc.">
        <title>Draft genomes of two strains of Paenibacillus glucanolyticus with capability to degrade lignocellulose.</title>
        <authorList>
            <person name="Mathews S.L."/>
            <person name="Pawlak J."/>
            <person name="Grunden A.M."/>
        </authorList>
    </citation>
    <scope>NUCLEOTIDE SEQUENCE [LARGE SCALE GENOMIC DNA]</scope>
    <source>
        <strain evidence="1">SLM1</strain>
    </source>
</reference>
<sequence length="87" mass="10638">MLIEWIEPAKERRIWEVVEHCEEEHKEYYDRFNVVLNKLKKHVPLHMVDDLNMLEDIFLQKNSSLYTAYNFGFEDALKLIKELRQLT</sequence>
<keyword evidence="2" id="KW-1185">Reference proteome</keyword>
<comment type="caution">
    <text evidence="1">The sequence shown here is derived from an EMBL/GenBank/DDBJ whole genome shotgun (WGS) entry which is preliminary data.</text>
</comment>
<dbReference type="EMBL" id="LWMH01000001">
    <property type="protein sequence ID" value="KZS48136.1"/>
    <property type="molecule type" value="Genomic_DNA"/>
</dbReference>
<dbReference type="AlphaFoldDB" id="A0A163LHL0"/>
<proteinExistence type="predicted"/>
<gene>
    <name evidence="1" type="ORF">AWU65_20485</name>
</gene>
<dbReference type="RefSeq" id="WP_063479182.1">
    <property type="nucleotide sequence ID" value="NZ_CP147845.1"/>
</dbReference>